<comment type="caution">
    <text evidence="2">The sequence shown here is derived from an EMBL/GenBank/DDBJ whole genome shotgun (WGS) entry which is preliminary data.</text>
</comment>
<keyword evidence="3" id="KW-1185">Reference proteome</keyword>
<protein>
    <submittedName>
        <fullName evidence="2">Uncharacterized protein</fullName>
    </submittedName>
</protein>
<dbReference type="RefSeq" id="WP_127934098.1">
    <property type="nucleotide sequence ID" value="NZ_SAUN01000001.1"/>
</dbReference>
<name>A0A438M877_9ACTN</name>
<dbReference type="OrthoDB" id="4241163at2"/>
<evidence type="ECO:0000313" key="3">
    <source>
        <dbReference type="Proteomes" id="UP000284824"/>
    </source>
</evidence>
<organism evidence="2 3">
    <name type="scientific">Nonomuraea polychroma</name>
    <dbReference type="NCBI Taxonomy" id="46176"/>
    <lineage>
        <taxon>Bacteria</taxon>
        <taxon>Bacillati</taxon>
        <taxon>Actinomycetota</taxon>
        <taxon>Actinomycetes</taxon>
        <taxon>Streptosporangiales</taxon>
        <taxon>Streptosporangiaceae</taxon>
        <taxon>Nonomuraea</taxon>
    </lineage>
</organism>
<accession>A0A438M877</accession>
<evidence type="ECO:0000313" key="2">
    <source>
        <dbReference type="EMBL" id="RVX41931.1"/>
    </source>
</evidence>
<dbReference type="Proteomes" id="UP000284824">
    <property type="component" value="Unassembled WGS sequence"/>
</dbReference>
<feature type="chain" id="PRO_5019105043" evidence="1">
    <location>
        <begin position="27"/>
        <end position="199"/>
    </location>
</feature>
<dbReference type="EMBL" id="SAUN01000001">
    <property type="protein sequence ID" value="RVX41931.1"/>
    <property type="molecule type" value="Genomic_DNA"/>
</dbReference>
<feature type="signal peptide" evidence="1">
    <location>
        <begin position="1"/>
        <end position="26"/>
    </location>
</feature>
<reference evidence="2 3" key="1">
    <citation type="submission" date="2019-01" db="EMBL/GenBank/DDBJ databases">
        <title>Sequencing the genomes of 1000 actinobacteria strains.</title>
        <authorList>
            <person name="Klenk H.-P."/>
        </authorList>
    </citation>
    <scope>NUCLEOTIDE SEQUENCE [LARGE SCALE GENOMIC DNA]</scope>
    <source>
        <strain evidence="2 3">DSM 43925</strain>
    </source>
</reference>
<proteinExistence type="predicted"/>
<gene>
    <name evidence="2" type="ORF">EDD27_4538</name>
</gene>
<sequence length="199" mass="20971">MNGKAKVGIVAGVVTLGMLNAGTAVAAPAGGMGIAVPTARSAAAAVDRAGSASYSAAAKPVKCVSSVVCDLRKKKFIGKKCKLTQNKMIANTEGRGPTTLVISKSRSVSAEVETTIGVDYDLVSAEVGFKVTKSYSVEIQTRYEVSKGRMGYVEAYPCYKVYTFEVWSKAAFGAEEKFLGFGHAAKPVGVHFKQWTKKA</sequence>
<evidence type="ECO:0000256" key="1">
    <source>
        <dbReference type="SAM" id="SignalP"/>
    </source>
</evidence>
<keyword evidence="1" id="KW-0732">Signal</keyword>
<dbReference type="AlphaFoldDB" id="A0A438M877"/>